<dbReference type="GO" id="GO:0008360">
    <property type="term" value="P:regulation of cell shape"/>
    <property type="evidence" value="ECO:0007669"/>
    <property type="project" value="UniProtKB-KW"/>
</dbReference>
<dbReference type="GO" id="GO:0046677">
    <property type="term" value="P:response to antibiotic"/>
    <property type="evidence" value="ECO:0007669"/>
    <property type="project" value="UniProtKB-KW"/>
</dbReference>
<name>A0A0R1TZW7_9LACO</name>
<keyword evidence="13" id="KW-0961">Cell wall biogenesis/degradation</keyword>
<evidence type="ECO:0000313" key="18">
    <source>
        <dbReference type="Proteomes" id="UP000051922"/>
    </source>
</evidence>
<dbReference type="Pfam" id="PF03717">
    <property type="entry name" value="PBP_dimer"/>
    <property type="match status" value="1"/>
</dbReference>
<keyword evidence="7" id="KW-0133">Cell shape</keyword>
<evidence type="ECO:0000256" key="4">
    <source>
        <dbReference type="ARBA" id="ARBA00022618"/>
    </source>
</evidence>
<dbReference type="EMBL" id="AZFJ01000061">
    <property type="protein sequence ID" value="KRL84451.1"/>
    <property type="molecule type" value="Genomic_DNA"/>
</dbReference>
<dbReference type="PROSITE" id="PS51178">
    <property type="entry name" value="PASTA"/>
    <property type="match status" value="2"/>
</dbReference>
<dbReference type="CDD" id="cd06576">
    <property type="entry name" value="PASTA_Pbp2x-like_1"/>
    <property type="match status" value="1"/>
</dbReference>
<dbReference type="GO" id="GO:0009252">
    <property type="term" value="P:peptidoglycan biosynthetic process"/>
    <property type="evidence" value="ECO:0007669"/>
    <property type="project" value="UniProtKB-KW"/>
</dbReference>
<dbReference type="STRING" id="1423783.FC50_GL002061"/>
<comment type="function">
    <text evidence="14">A transpeptidase that forms peptide cross-links between adjacent glycan strands in cell wall peptidoglycan (PG). Part of the divisome machinery that synthesizes the septal cross wall. Beta-lactams inactivate the PBPs by acylating an essential serine residue in the active site of these proteins.</text>
</comment>
<keyword evidence="11" id="KW-0046">Antibiotic resistance</keyword>
<feature type="transmembrane region" description="Helical" evidence="15">
    <location>
        <begin position="20"/>
        <end position="40"/>
    </location>
</feature>
<dbReference type="GO" id="GO:0051301">
    <property type="term" value="P:cell division"/>
    <property type="evidence" value="ECO:0007669"/>
    <property type="project" value="UniProtKB-KW"/>
</dbReference>
<dbReference type="InterPro" id="IPR036138">
    <property type="entry name" value="PBP_dimer_sf"/>
</dbReference>
<feature type="domain" description="PASTA" evidence="16">
    <location>
        <begin position="664"/>
        <end position="720"/>
    </location>
</feature>
<keyword evidence="6" id="KW-0677">Repeat</keyword>
<dbReference type="AlphaFoldDB" id="A0A0R1TZW7"/>
<proteinExistence type="inferred from homology"/>
<evidence type="ECO:0000256" key="8">
    <source>
        <dbReference type="ARBA" id="ARBA00022984"/>
    </source>
</evidence>
<keyword evidence="4 17" id="KW-0132">Cell division</keyword>
<feature type="domain" description="PASTA" evidence="16">
    <location>
        <begin position="603"/>
        <end position="663"/>
    </location>
</feature>
<keyword evidence="12" id="KW-0131">Cell cycle</keyword>
<accession>A0A0R1TZW7</accession>
<dbReference type="GO" id="GO:0005886">
    <property type="term" value="C:plasma membrane"/>
    <property type="evidence" value="ECO:0007669"/>
    <property type="project" value="UniProtKB-SubCell"/>
</dbReference>
<gene>
    <name evidence="17" type="ORF">FC50_GL002061</name>
</gene>
<dbReference type="PATRIC" id="fig|1423783.4.peg.2112"/>
<dbReference type="FunFam" id="3.40.710.10:FF:000095">
    <property type="entry name" value="Penicillin-binding protein 2x"/>
    <property type="match status" value="1"/>
</dbReference>
<comment type="similarity">
    <text evidence="2">Belongs to the transpeptidase family.</text>
</comment>
<evidence type="ECO:0000256" key="9">
    <source>
        <dbReference type="ARBA" id="ARBA00022989"/>
    </source>
</evidence>
<evidence type="ECO:0000256" key="11">
    <source>
        <dbReference type="ARBA" id="ARBA00023251"/>
    </source>
</evidence>
<dbReference type="Gene3D" id="3.30.70.2110">
    <property type="match status" value="1"/>
</dbReference>
<dbReference type="Gene3D" id="3.40.710.10">
    <property type="entry name" value="DD-peptidase/beta-lactamase superfamily"/>
    <property type="match status" value="1"/>
</dbReference>
<keyword evidence="9 15" id="KW-1133">Transmembrane helix</keyword>
<dbReference type="GO" id="GO:0008658">
    <property type="term" value="F:penicillin binding"/>
    <property type="evidence" value="ECO:0007669"/>
    <property type="project" value="InterPro"/>
</dbReference>
<dbReference type="CDD" id="cd06575">
    <property type="entry name" value="PASTA_Pbp2x-like_2"/>
    <property type="match status" value="1"/>
</dbReference>
<evidence type="ECO:0000256" key="3">
    <source>
        <dbReference type="ARBA" id="ARBA00022475"/>
    </source>
</evidence>
<keyword evidence="18" id="KW-1185">Reference proteome</keyword>
<dbReference type="Gene3D" id="2.20.70.70">
    <property type="match status" value="1"/>
</dbReference>
<dbReference type="Pfam" id="PF03793">
    <property type="entry name" value="PASTA"/>
    <property type="match status" value="2"/>
</dbReference>
<dbReference type="RefSeq" id="WP_056957122.1">
    <property type="nucleotide sequence ID" value="NZ_AZFJ01000061.1"/>
</dbReference>
<evidence type="ECO:0000256" key="1">
    <source>
        <dbReference type="ARBA" id="ARBA00004162"/>
    </source>
</evidence>
<dbReference type="InterPro" id="IPR050515">
    <property type="entry name" value="Beta-lactam/transpept"/>
</dbReference>
<dbReference type="Proteomes" id="UP000051922">
    <property type="component" value="Unassembled WGS sequence"/>
</dbReference>
<reference evidence="17 18" key="1">
    <citation type="journal article" date="2015" name="Genome Announc.">
        <title>Expanding the biotechnology potential of lactobacilli through comparative genomics of 213 strains and associated genera.</title>
        <authorList>
            <person name="Sun Z."/>
            <person name="Harris H.M."/>
            <person name="McCann A."/>
            <person name="Guo C."/>
            <person name="Argimon S."/>
            <person name="Zhang W."/>
            <person name="Yang X."/>
            <person name="Jeffery I.B."/>
            <person name="Cooney J.C."/>
            <person name="Kagawa T.F."/>
            <person name="Liu W."/>
            <person name="Song Y."/>
            <person name="Salvetti E."/>
            <person name="Wrobel A."/>
            <person name="Rasinkangas P."/>
            <person name="Parkhill J."/>
            <person name="Rea M.C."/>
            <person name="O'Sullivan O."/>
            <person name="Ritari J."/>
            <person name="Douillard F.P."/>
            <person name="Paul Ross R."/>
            <person name="Yang R."/>
            <person name="Briner A.E."/>
            <person name="Felis G.E."/>
            <person name="de Vos W.M."/>
            <person name="Barrangou R."/>
            <person name="Klaenhammer T.R."/>
            <person name="Caufield P.W."/>
            <person name="Cui Y."/>
            <person name="Zhang H."/>
            <person name="O'Toole P.W."/>
        </authorList>
    </citation>
    <scope>NUCLEOTIDE SEQUENCE [LARGE SCALE GENOMIC DNA]</scope>
    <source>
        <strain evidence="17 18">DSM 15945</strain>
    </source>
</reference>
<keyword evidence="5 15" id="KW-0812">Transmembrane</keyword>
<dbReference type="SMART" id="SM00740">
    <property type="entry name" value="PASTA"/>
    <property type="match status" value="2"/>
</dbReference>
<keyword evidence="3" id="KW-1003">Cell membrane</keyword>
<protein>
    <submittedName>
        <fullName evidence="17">Cell division protein FtsI</fullName>
    </submittedName>
</protein>
<evidence type="ECO:0000259" key="16">
    <source>
        <dbReference type="PROSITE" id="PS51178"/>
    </source>
</evidence>
<evidence type="ECO:0000313" key="17">
    <source>
        <dbReference type="EMBL" id="KRL84451.1"/>
    </source>
</evidence>
<dbReference type="SUPFAM" id="SSF54184">
    <property type="entry name" value="Penicillin-binding protein 2x (pbp-2x), c-terminal domain"/>
    <property type="match status" value="2"/>
</dbReference>
<dbReference type="PANTHER" id="PTHR30627:SF26">
    <property type="entry name" value="PENICILLIN-BINDING PROTEIN 2B"/>
    <property type="match status" value="1"/>
</dbReference>
<keyword evidence="8" id="KW-0573">Peptidoglycan synthesis</keyword>
<evidence type="ECO:0000256" key="14">
    <source>
        <dbReference type="ARBA" id="ARBA00055980"/>
    </source>
</evidence>
<dbReference type="GO" id="GO:0071555">
    <property type="term" value="P:cell wall organization"/>
    <property type="evidence" value="ECO:0007669"/>
    <property type="project" value="UniProtKB-KW"/>
</dbReference>
<comment type="caution">
    <text evidence="17">The sequence shown here is derived from an EMBL/GenBank/DDBJ whole genome shotgun (WGS) entry which is preliminary data.</text>
</comment>
<dbReference type="SUPFAM" id="SSF56519">
    <property type="entry name" value="Penicillin binding protein dimerisation domain"/>
    <property type="match status" value="1"/>
</dbReference>
<dbReference type="InterPro" id="IPR012338">
    <property type="entry name" value="Beta-lactam/transpept-like"/>
</dbReference>
<keyword evidence="10 15" id="KW-0472">Membrane</keyword>
<evidence type="ECO:0000256" key="7">
    <source>
        <dbReference type="ARBA" id="ARBA00022960"/>
    </source>
</evidence>
<evidence type="ECO:0000256" key="10">
    <source>
        <dbReference type="ARBA" id="ARBA00023136"/>
    </source>
</evidence>
<evidence type="ECO:0000256" key="13">
    <source>
        <dbReference type="ARBA" id="ARBA00023316"/>
    </source>
</evidence>
<dbReference type="InterPro" id="IPR005311">
    <property type="entry name" value="PBP_dimer"/>
</dbReference>
<dbReference type="Gene3D" id="3.90.1310.10">
    <property type="entry name" value="Penicillin-binding protein 2a (Domain 2)"/>
    <property type="match status" value="1"/>
</dbReference>
<dbReference type="PANTHER" id="PTHR30627">
    <property type="entry name" value="PEPTIDOGLYCAN D,D-TRANSPEPTIDASE"/>
    <property type="match status" value="1"/>
</dbReference>
<evidence type="ECO:0000256" key="5">
    <source>
        <dbReference type="ARBA" id="ARBA00022692"/>
    </source>
</evidence>
<evidence type="ECO:0000256" key="12">
    <source>
        <dbReference type="ARBA" id="ARBA00023306"/>
    </source>
</evidence>
<sequence>MNKQSKQRFSKSRLRMNRQVFGVLILVITLVVFCVFVYRFCVISGGYVDAHNLKKSRLTQETRTSVLQAQRGSIVDANGNTIATASKTYSIYAVIRPLYSGDKEKLVTDKERTATELAKYLPLAKDKILVYLNPTSKKTKQVEFGSAGSGLSLAIKQQISKLKLPGIHFTSESSRLYEDDIFASHVIGQTTVKGTGDDATIVGTMGLEKYFNSLLSGKNGHTSSQVDNYGYQLSTSKAQTVAAKNGGTVYTTINSNLQNYLESLMSNVQTEYDPKEMTAVLMNAKTGAIIAASQRPTFSLQTGDGISDMWRDALVQDAYEPGSVMKIMTLSAAINSGHYNPNEYYQSGSIQVGDTTLYDWNRSGWGTIPLSEAFTRSSNVGMVKLEEDMGSSTWHHYLKKFGFGKKTGVTLPSENPGTLSFSNSTTQATTAYGQGVNVTVMQMLQAMSAVSNNGVMLKPRIISKTVAANGTVTKYGKQTEGRIIKSSTAKDVRKAMVQVVQSDIGTGGAYKMDGVDVGVKTGTAQIAGNNGYLTGASNYIFSVAGMVPSKNPKYLLYITMKQPQNYTKSAEEMMAEIFKPLITRALALDAASDDAANTTTTEDTTSAKMVAVTNKSTSAAQSELTNAGYNVATVGTGSKVVQQLPVAGQTALNGSRVLLLTNGAMTMPDVSGWSKSDVLKLAQITGKKFKLKGSGYASAQSIKAGALIPDTGGTITFTAQ</sequence>
<organism evidence="17 18">
    <name type="scientific">Lacticaseibacillus pantheris DSM 15945 = JCM 12539 = NBRC 106106</name>
    <dbReference type="NCBI Taxonomy" id="1423783"/>
    <lineage>
        <taxon>Bacteria</taxon>
        <taxon>Bacillati</taxon>
        <taxon>Bacillota</taxon>
        <taxon>Bacilli</taxon>
        <taxon>Lactobacillales</taxon>
        <taxon>Lactobacillaceae</taxon>
        <taxon>Lacticaseibacillus</taxon>
    </lineage>
</organism>
<dbReference type="Pfam" id="PF00905">
    <property type="entry name" value="Transpeptidase"/>
    <property type="match status" value="1"/>
</dbReference>
<dbReference type="InterPro" id="IPR005543">
    <property type="entry name" value="PASTA_dom"/>
</dbReference>
<evidence type="ECO:0000256" key="15">
    <source>
        <dbReference type="SAM" id="Phobius"/>
    </source>
</evidence>
<dbReference type="OrthoDB" id="9804124at2"/>
<evidence type="ECO:0000256" key="2">
    <source>
        <dbReference type="ARBA" id="ARBA00007171"/>
    </source>
</evidence>
<dbReference type="SUPFAM" id="SSF56601">
    <property type="entry name" value="beta-lactamase/transpeptidase-like"/>
    <property type="match status" value="1"/>
</dbReference>
<evidence type="ECO:0000256" key="6">
    <source>
        <dbReference type="ARBA" id="ARBA00022737"/>
    </source>
</evidence>
<comment type="subcellular location">
    <subcellularLocation>
        <location evidence="1">Cell membrane</location>
        <topology evidence="1">Single-pass membrane protein</topology>
    </subcellularLocation>
</comment>
<dbReference type="InterPro" id="IPR001460">
    <property type="entry name" value="PCN-bd_Tpept"/>
</dbReference>